<dbReference type="GO" id="GO:0051301">
    <property type="term" value="P:cell division"/>
    <property type="evidence" value="ECO:0007669"/>
    <property type="project" value="UniProtKB-UniRule"/>
</dbReference>
<evidence type="ECO:0000313" key="7">
    <source>
        <dbReference type="Ensembl" id="ENSMAMP00000027935.2"/>
    </source>
</evidence>
<keyword evidence="5" id="KW-0812">Transmembrane</keyword>
<keyword evidence="2" id="KW-0132">Cell division</keyword>
<evidence type="ECO:0000259" key="6">
    <source>
        <dbReference type="PROSITE" id="PS51425"/>
    </source>
</evidence>
<keyword evidence="3" id="KW-0175">Coiled coil</keyword>
<evidence type="ECO:0000256" key="5">
    <source>
        <dbReference type="SAM" id="Phobius"/>
    </source>
</evidence>
<dbReference type="InterPro" id="IPR011989">
    <property type="entry name" value="ARM-like"/>
</dbReference>
<keyword evidence="8" id="KW-1185">Reference proteome</keyword>
<dbReference type="PANTHER" id="PTHR11199:SF10">
    <property type="entry name" value="COHESIN SUBUNIT SA"/>
    <property type="match status" value="1"/>
</dbReference>
<dbReference type="GO" id="GO:0005634">
    <property type="term" value="C:nucleus"/>
    <property type="evidence" value="ECO:0007669"/>
    <property type="project" value="UniProtKB-SubCell"/>
</dbReference>
<evidence type="ECO:0000256" key="4">
    <source>
        <dbReference type="SAM" id="MobiDB-lite"/>
    </source>
</evidence>
<protein>
    <recommendedName>
        <fullName evidence="2">Cohesin subunit SA</fullName>
    </recommendedName>
    <alternativeName>
        <fullName evidence="2">SCC3 homolog</fullName>
    </alternativeName>
    <alternativeName>
        <fullName evidence="2">Stromal antigen</fullName>
    </alternativeName>
</protein>
<dbReference type="InParanoid" id="A0A3Q3SNX4"/>
<evidence type="ECO:0000313" key="8">
    <source>
        <dbReference type="Proteomes" id="UP000261640"/>
    </source>
</evidence>
<comment type="subcellular location">
    <subcellularLocation>
        <location evidence="2">Nucleus</location>
    </subcellularLocation>
    <subcellularLocation>
        <location evidence="2">Chromosome</location>
    </subcellularLocation>
    <subcellularLocation>
        <location evidence="2">Chromosome</location>
        <location evidence="2">Centromere</location>
    </subcellularLocation>
</comment>
<keyword evidence="2" id="KW-0159">Chromosome partition</keyword>
<dbReference type="PANTHER" id="PTHR11199">
    <property type="entry name" value="STROMAL ANTIGEN"/>
    <property type="match status" value="1"/>
</dbReference>
<accession>A0A3Q3SNX4</accession>
<dbReference type="Pfam" id="PF21581">
    <property type="entry name" value="SCD"/>
    <property type="match status" value="1"/>
</dbReference>
<dbReference type="InterPro" id="IPR013721">
    <property type="entry name" value="STAG"/>
</dbReference>
<feature type="domain" description="SCD" evidence="6">
    <location>
        <begin position="242"/>
        <end position="327"/>
    </location>
</feature>
<feature type="compositionally biased region" description="Polar residues" evidence="4">
    <location>
        <begin position="1"/>
        <end position="13"/>
    </location>
</feature>
<keyword evidence="2" id="KW-0131">Cell cycle</keyword>
<reference evidence="7" key="1">
    <citation type="submission" date="2025-08" db="UniProtKB">
        <authorList>
            <consortium name="Ensembl"/>
        </authorList>
    </citation>
    <scope>IDENTIFICATION</scope>
</reference>
<proteinExistence type="inferred from homology"/>
<keyword evidence="2" id="KW-0539">Nucleus</keyword>
<name>A0A3Q3SNX4_9TELE</name>
<dbReference type="GO" id="GO:0003682">
    <property type="term" value="F:chromatin binding"/>
    <property type="evidence" value="ECO:0007669"/>
    <property type="project" value="TreeGrafter"/>
</dbReference>
<dbReference type="Ensembl" id="ENSMAMT00000028656.2">
    <property type="protein sequence ID" value="ENSMAMP00000027935.2"/>
    <property type="gene ID" value="ENSMAMG00000018779.2"/>
</dbReference>
<dbReference type="GO" id="GO:0008278">
    <property type="term" value="C:cohesin complex"/>
    <property type="evidence" value="ECO:0007669"/>
    <property type="project" value="UniProtKB-UniRule"/>
</dbReference>
<sequence>MQPQASRGTSKQVSPRPLRRVNKGSLSISSQDIYDAVRSGKSAMVTVVDEWLDSYKQSQKTGLLVLINFIVHSCGCKGVVSWEMMDDMQNAEIISTLTKEFNEDSVNYPLSTPGPQMKRFKAGLSEFAQVLVYCCRNSLIYDEYLFPSLLSLLTGLSDSQVRAFRHTSTLLAVKLMTGLVDVAVTLSVQLQTTQRQCDMEKSKGIHDRASDKLEKLQATIKELQENREELSSLMNATFRGVFVHRYRDRLSEIRAACIEELGMWLKTDPEDFLNDKCLKYLGWTLHDKQSPVRLQCVRALQGLYQEKEFIGRLELFTSRFKERMLSMVLDKDPDVAVEIVKLLLLIQQCGRFLCLVNFFLSDNLQHIVQLRFLIFFSSKLTKCGILWIQIDFFTLYFTLIIVSFIALVILLSNSLIQ</sequence>
<keyword evidence="2" id="KW-0158">Chromosome</keyword>
<dbReference type="AlphaFoldDB" id="A0A3Q3SNX4"/>
<feature type="region of interest" description="Disordered" evidence="4">
    <location>
        <begin position="1"/>
        <end position="20"/>
    </location>
</feature>
<dbReference type="InterPro" id="IPR016024">
    <property type="entry name" value="ARM-type_fold"/>
</dbReference>
<dbReference type="InterPro" id="IPR020839">
    <property type="entry name" value="SCD"/>
</dbReference>
<dbReference type="GO" id="GO:0007059">
    <property type="term" value="P:chromosome segregation"/>
    <property type="evidence" value="ECO:0007669"/>
    <property type="project" value="UniProtKB-KW"/>
</dbReference>
<feature type="transmembrane region" description="Helical" evidence="5">
    <location>
        <begin position="396"/>
        <end position="416"/>
    </location>
</feature>
<dbReference type="GO" id="GO:0000785">
    <property type="term" value="C:chromatin"/>
    <property type="evidence" value="ECO:0007669"/>
    <property type="project" value="UniProtKB-UniRule"/>
</dbReference>
<dbReference type="GO" id="GO:0000775">
    <property type="term" value="C:chromosome, centromeric region"/>
    <property type="evidence" value="ECO:0007669"/>
    <property type="project" value="UniProtKB-SubCell"/>
</dbReference>
<dbReference type="GO" id="GO:0007062">
    <property type="term" value="P:sister chromatid cohesion"/>
    <property type="evidence" value="ECO:0007669"/>
    <property type="project" value="UniProtKB-UniRule"/>
</dbReference>
<comment type="subunit">
    <text evidence="2">Part of the cohesin complex which is composed of a heterodimer between a SMC1 protein (SMC1A or SMC1B) and SMC3, which are attached via their hinge domain, and RAD21 which link them at their heads, and one STAG protein.</text>
</comment>
<keyword evidence="5" id="KW-1133">Transmembrane helix</keyword>
<dbReference type="PROSITE" id="PS51425">
    <property type="entry name" value="SCD"/>
    <property type="match status" value="1"/>
</dbReference>
<dbReference type="SUPFAM" id="SSF48371">
    <property type="entry name" value="ARM repeat"/>
    <property type="match status" value="1"/>
</dbReference>
<comment type="similarity">
    <text evidence="1 2">Belongs to the SCC3 family.</text>
</comment>
<dbReference type="Proteomes" id="UP000261640">
    <property type="component" value="Unplaced"/>
</dbReference>
<reference evidence="7" key="2">
    <citation type="submission" date="2025-09" db="UniProtKB">
        <authorList>
            <consortium name="Ensembl"/>
        </authorList>
    </citation>
    <scope>IDENTIFICATION</scope>
</reference>
<evidence type="ECO:0000256" key="3">
    <source>
        <dbReference type="SAM" id="Coils"/>
    </source>
</evidence>
<dbReference type="InterPro" id="IPR039662">
    <property type="entry name" value="Cohesin_Scc3/SA"/>
</dbReference>
<organism evidence="7 8">
    <name type="scientific">Mastacembelus armatus</name>
    <name type="common">zig-zag eel</name>
    <dbReference type="NCBI Taxonomy" id="205130"/>
    <lineage>
        <taxon>Eukaryota</taxon>
        <taxon>Metazoa</taxon>
        <taxon>Chordata</taxon>
        <taxon>Craniata</taxon>
        <taxon>Vertebrata</taxon>
        <taxon>Euteleostomi</taxon>
        <taxon>Actinopterygii</taxon>
        <taxon>Neopterygii</taxon>
        <taxon>Teleostei</taxon>
        <taxon>Neoteleostei</taxon>
        <taxon>Acanthomorphata</taxon>
        <taxon>Anabantaria</taxon>
        <taxon>Synbranchiformes</taxon>
        <taxon>Mastacembelidae</taxon>
        <taxon>Mastacembelus</taxon>
    </lineage>
</organism>
<dbReference type="Pfam" id="PF08514">
    <property type="entry name" value="STAG"/>
    <property type="match status" value="1"/>
</dbReference>
<dbReference type="STRING" id="205130.ENSMAMP00000027935"/>
<dbReference type="Gene3D" id="1.25.10.10">
    <property type="entry name" value="Leucine-rich Repeat Variant"/>
    <property type="match status" value="1"/>
</dbReference>
<keyword evidence="5" id="KW-0472">Membrane</keyword>
<dbReference type="GeneTree" id="ENSGT00950000182972"/>
<evidence type="ECO:0000256" key="2">
    <source>
        <dbReference type="RuleBase" id="RU369063"/>
    </source>
</evidence>
<comment type="function">
    <text evidence="2">Component of cohesin complex, a complex required for the cohesion of sister chromatids after DNA replication. The cohesin complex apparently forms a large proteinaceous ring within which sister chromatids can be trapped. At anaphase, the complex is cleaved and dissociates from chromatin, allowing sister chromatids to segregate.</text>
</comment>
<feature type="coiled-coil region" evidence="3">
    <location>
        <begin position="206"/>
        <end position="236"/>
    </location>
</feature>
<evidence type="ECO:0000256" key="1">
    <source>
        <dbReference type="ARBA" id="ARBA00005486"/>
    </source>
</evidence>